<keyword evidence="3" id="KW-0326">Glycosidase</keyword>
<dbReference type="SUPFAM" id="SSF75005">
    <property type="entry name" value="Arabinanase/levansucrase/invertase"/>
    <property type="match status" value="1"/>
</dbReference>
<dbReference type="InterPro" id="IPR023296">
    <property type="entry name" value="Glyco_hydro_beta-prop_sf"/>
</dbReference>
<reference evidence="6" key="1">
    <citation type="journal article" date="2019" name="Int. J. Syst. Evol. Microbiol.">
        <title>The Global Catalogue of Microorganisms (GCM) 10K type strain sequencing project: providing services to taxonomists for standard genome sequencing and annotation.</title>
        <authorList>
            <consortium name="The Broad Institute Genomics Platform"/>
            <consortium name="The Broad Institute Genome Sequencing Center for Infectious Disease"/>
            <person name="Wu L."/>
            <person name="Ma J."/>
        </authorList>
    </citation>
    <scope>NUCLEOTIDE SEQUENCE [LARGE SCALE GENOMIC DNA]</scope>
    <source>
        <strain evidence="6">NBRC 3271</strain>
    </source>
</reference>
<evidence type="ECO:0000256" key="3">
    <source>
        <dbReference type="ARBA" id="ARBA00023295"/>
    </source>
</evidence>
<dbReference type="Gene3D" id="2.115.10.20">
    <property type="entry name" value="Glycosyl hydrolase domain, family 43"/>
    <property type="match status" value="1"/>
</dbReference>
<dbReference type="Pfam" id="PF00251">
    <property type="entry name" value="Glyco_hydro_32N"/>
    <property type="match status" value="1"/>
</dbReference>
<proteinExistence type="inferred from homology"/>
<evidence type="ECO:0000313" key="6">
    <source>
        <dbReference type="Proteomes" id="UP001156613"/>
    </source>
</evidence>
<comment type="similarity">
    <text evidence="1">Belongs to the glycosyl hydrolase 32 family.</text>
</comment>
<dbReference type="InterPro" id="IPR013148">
    <property type="entry name" value="Glyco_hydro_32_N"/>
</dbReference>
<evidence type="ECO:0000256" key="2">
    <source>
        <dbReference type="ARBA" id="ARBA00022801"/>
    </source>
</evidence>
<organism evidence="5 6">
    <name type="scientific">Gluconobacter japonicus</name>
    <dbReference type="NCBI Taxonomy" id="376620"/>
    <lineage>
        <taxon>Bacteria</taxon>
        <taxon>Pseudomonadati</taxon>
        <taxon>Pseudomonadota</taxon>
        <taxon>Alphaproteobacteria</taxon>
        <taxon>Acetobacterales</taxon>
        <taxon>Acetobacteraceae</taxon>
        <taxon>Gluconobacter</taxon>
    </lineage>
</organism>
<comment type="caution">
    <text evidence="5">The sequence shown here is derived from an EMBL/GenBank/DDBJ whole genome shotgun (WGS) entry which is preliminary data.</text>
</comment>
<accession>A0ABQ5WFM7</accession>
<protein>
    <recommendedName>
        <fullName evidence="4">Glycosyl hydrolase family 32 N-terminal domain-containing protein</fullName>
    </recommendedName>
</protein>
<keyword evidence="2" id="KW-0378">Hydrolase</keyword>
<name>A0ABQ5WFM7_GLUJA</name>
<feature type="domain" description="Glycosyl hydrolase family 32 N-terminal" evidence="4">
    <location>
        <begin position="3"/>
        <end position="83"/>
    </location>
</feature>
<keyword evidence="6" id="KW-1185">Reference proteome</keyword>
<gene>
    <name evidence="5" type="ORF">GCM10010937_07660</name>
</gene>
<evidence type="ECO:0000259" key="4">
    <source>
        <dbReference type="Pfam" id="PF00251"/>
    </source>
</evidence>
<dbReference type="Proteomes" id="UP001156613">
    <property type="component" value="Unassembled WGS sequence"/>
</dbReference>
<sequence length="96" mass="11390">MPNWLNDPQRAVYDRESGLGCLYFLYNSQFSPNPVASKNDTEWFLMTSSDLVTWTAHHVQKTALWYSTDRRRCYSFHSVVMQNPYAAQRNRKAVWH</sequence>
<dbReference type="EMBL" id="BSNT01000017">
    <property type="protein sequence ID" value="GLQ58963.1"/>
    <property type="molecule type" value="Genomic_DNA"/>
</dbReference>
<evidence type="ECO:0000256" key="1">
    <source>
        <dbReference type="ARBA" id="ARBA00009902"/>
    </source>
</evidence>
<dbReference type="RefSeq" id="WP_099282305.1">
    <property type="nucleotide sequence ID" value="NZ_BEWO01000006.1"/>
</dbReference>
<evidence type="ECO:0000313" key="5">
    <source>
        <dbReference type="EMBL" id="GLQ58963.1"/>
    </source>
</evidence>